<dbReference type="EMBL" id="VOOR01000007">
    <property type="protein sequence ID" value="TXB66487.1"/>
    <property type="molecule type" value="Genomic_DNA"/>
</dbReference>
<evidence type="ECO:0000256" key="4">
    <source>
        <dbReference type="PROSITE-ProRule" id="PRU00335"/>
    </source>
</evidence>
<evidence type="ECO:0000256" key="3">
    <source>
        <dbReference type="ARBA" id="ARBA00023163"/>
    </source>
</evidence>
<dbReference type="PROSITE" id="PS50977">
    <property type="entry name" value="HTH_TETR_2"/>
    <property type="match status" value="1"/>
</dbReference>
<gene>
    <name evidence="6" type="ORF">FRY97_04665</name>
</gene>
<evidence type="ECO:0000259" key="5">
    <source>
        <dbReference type="PROSITE" id="PS50977"/>
    </source>
</evidence>
<dbReference type="Proteomes" id="UP000321580">
    <property type="component" value="Unassembled WGS sequence"/>
</dbReference>
<evidence type="ECO:0000256" key="1">
    <source>
        <dbReference type="ARBA" id="ARBA00023015"/>
    </source>
</evidence>
<dbReference type="InterPro" id="IPR036271">
    <property type="entry name" value="Tet_transcr_reg_TetR-rel_C_sf"/>
</dbReference>
<dbReference type="PROSITE" id="PS01081">
    <property type="entry name" value="HTH_TETR_1"/>
    <property type="match status" value="1"/>
</dbReference>
<dbReference type="SUPFAM" id="SSF46689">
    <property type="entry name" value="Homeodomain-like"/>
    <property type="match status" value="1"/>
</dbReference>
<evidence type="ECO:0000313" key="7">
    <source>
        <dbReference type="Proteomes" id="UP000321580"/>
    </source>
</evidence>
<accession>A0A5C6RWK2</accession>
<keyword evidence="2 4" id="KW-0238">DNA-binding</keyword>
<dbReference type="PANTHER" id="PTHR47506">
    <property type="entry name" value="TRANSCRIPTIONAL REGULATORY PROTEIN"/>
    <property type="match status" value="1"/>
</dbReference>
<dbReference type="PANTHER" id="PTHR47506:SF3">
    <property type="entry name" value="HTH-TYPE TRANSCRIPTIONAL REGULATOR LMRA"/>
    <property type="match status" value="1"/>
</dbReference>
<comment type="caution">
    <text evidence="6">The sequence shown here is derived from an EMBL/GenBank/DDBJ whole genome shotgun (WGS) entry which is preliminary data.</text>
</comment>
<keyword evidence="7" id="KW-1185">Reference proteome</keyword>
<evidence type="ECO:0000313" key="6">
    <source>
        <dbReference type="EMBL" id="TXB66487.1"/>
    </source>
</evidence>
<dbReference type="InterPro" id="IPR011075">
    <property type="entry name" value="TetR_C"/>
</dbReference>
<evidence type="ECO:0000256" key="2">
    <source>
        <dbReference type="ARBA" id="ARBA00023125"/>
    </source>
</evidence>
<sequence length="214" mass="23207">MHKPTVRFIFTAYHPSDAMSKAQLTRQKIVSHTAVLFNQKGFAGTSMEDITAATGLSKGGLYGHFPNKEAIAVAAFEHAVQQIRLKASAYTRPHEHPADKLLGVIEFYRQHILSPPIAGGCPILNTATESDDTHQALRACAINALAAWQARITQLLTAGQGQGLIKPEIQAVDFAICFIALLEGGIMFAQLHKSSYHFEAVAAQLSQMAESLRA</sequence>
<feature type="domain" description="HTH tetR-type" evidence="5">
    <location>
        <begin position="23"/>
        <end position="83"/>
    </location>
</feature>
<dbReference type="AlphaFoldDB" id="A0A5C6RWK2"/>
<dbReference type="InterPro" id="IPR001647">
    <property type="entry name" value="HTH_TetR"/>
</dbReference>
<dbReference type="RefSeq" id="WP_147166276.1">
    <property type="nucleotide sequence ID" value="NZ_VOOR01000007.1"/>
</dbReference>
<name>A0A5C6RWK2_9BACT</name>
<keyword evidence="3" id="KW-0804">Transcription</keyword>
<protein>
    <submittedName>
        <fullName evidence="6">TetR/AcrR family transcriptional regulator</fullName>
    </submittedName>
</protein>
<keyword evidence="1" id="KW-0805">Transcription regulation</keyword>
<dbReference type="Pfam" id="PF00440">
    <property type="entry name" value="TetR_N"/>
    <property type="match status" value="1"/>
</dbReference>
<dbReference type="InterPro" id="IPR009057">
    <property type="entry name" value="Homeodomain-like_sf"/>
</dbReference>
<feature type="DNA-binding region" description="H-T-H motif" evidence="4">
    <location>
        <begin position="46"/>
        <end position="65"/>
    </location>
</feature>
<dbReference type="InterPro" id="IPR023772">
    <property type="entry name" value="DNA-bd_HTH_TetR-type_CS"/>
</dbReference>
<dbReference type="GO" id="GO:0003677">
    <property type="term" value="F:DNA binding"/>
    <property type="evidence" value="ECO:0007669"/>
    <property type="project" value="UniProtKB-UniRule"/>
</dbReference>
<proteinExistence type="predicted"/>
<organism evidence="6 7">
    <name type="scientific">Phaeodactylibacter luteus</name>
    <dbReference type="NCBI Taxonomy" id="1564516"/>
    <lineage>
        <taxon>Bacteria</taxon>
        <taxon>Pseudomonadati</taxon>
        <taxon>Bacteroidota</taxon>
        <taxon>Saprospiria</taxon>
        <taxon>Saprospirales</taxon>
        <taxon>Haliscomenobacteraceae</taxon>
        <taxon>Phaeodactylibacter</taxon>
    </lineage>
</organism>
<dbReference type="Gene3D" id="1.10.357.10">
    <property type="entry name" value="Tetracycline Repressor, domain 2"/>
    <property type="match status" value="1"/>
</dbReference>
<dbReference type="OrthoDB" id="9798857at2"/>
<dbReference type="Pfam" id="PF16925">
    <property type="entry name" value="TetR_C_13"/>
    <property type="match status" value="1"/>
</dbReference>
<dbReference type="SUPFAM" id="SSF48498">
    <property type="entry name" value="Tetracyclin repressor-like, C-terminal domain"/>
    <property type="match status" value="1"/>
</dbReference>
<dbReference type="PRINTS" id="PR00455">
    <property type="entry name" value="HTHTETR"/>
</dbReference>
<reference evidence="6 7" key="1">
    <citation type="submission" date="2019-08" db="EMBL/GenBank/DDBJ databases">
        <title>Genome of Phaeodactylibacter luteus.</title>
        <authorList>
            <person name="Bowman J.P."/>
        </authorList>
    </citation>
    <scope>NUCLEOTIDE SEQUENCE [LARGE SCALE GENOMIC DNA]</scope>
    <source>
        <strain evidence="6 7">KCTC 42180</strain>
    </source>
</reference>